<evidence type="ECO:0000313" key="5">
    <source>
        <dbReference type="EMBL" id="RGL11580.1"/>
    </source>
</evidence>
<dbReference type="SUPFAM" id="SSF52540">
    <property type="entry name" value="P-loop containing nucleoside triphosphate hydrolases"/>
    <property type="match status" value="1"/>
</dbReference>
<dbReference type="EC" id="2.7.1.24" evidence="3 4"/>
<keyword evidence="3 5" id="KW-0418">Kinase</keyword>
<evidence type="ECO:0000256" key="4">
    <source>
        <dbReference type="NCBIfam" id="TIGR00152"/>
    </source>
</evidence>
<dbReference type="Pfam" id="PF01121">
    <property type="entry name" value="CoaE"/>
    <property type="match status" value="1"/>
</dbReference>
<dbReference type="NCBIfam" id="TIGR00152">
    <property type="entry name" value="dephospho-CoA kinase"/>
    <property type="match status" value="1"/>
</dbReference>
<comment type="function">
    <text evidence="3">Catalyzes the phosphorylation of the 3'-hydroxyl group of dephosphocoenzyme A to form coenzyme A.</text>
</comment>
<keyword evidence="3" id="KW-0963">Cytoplasm</keyword>
<reference evidence="5 6" key="1">
    <citation type="submission" date="2018-08" db="EMBL/GenBank/DDBJ databases">
        <title>A genome reference for cultivated species of the human gut microbiota.</title>
        <authorList>
            <person name="Zou Y."/>
            <person name="Xue W."/>
            <person name="Luo G."/>
        </authorList>
    </citation>
    <scope>NUCLEOTIDE SEQUENCE [LARGE SCALE GENOMIC DNA]</scope>
    <source>
        <strain evidence="5 6">TF08-14</strain>
    </source>
</reference>
<comment type="catalytic activity">
    <reaction evidence="3">
        <text>3'-dephospho-CoA + ATP = ADP + CoA + H(+)</text>
        <dbReference type="Rhea" id="RHEA:18245"/>
        <dbReference type="ChEBI" id="CHEBI:15378"/>
        <dbReference type="ChEBI" id="CHEBI:30616"/>
        <dbReference type="ChEBI" id="CHEBI:57287"/>
        <dbReference type="ChEBI" id="CHEBI:57328"/>
        <dbReference type="ChEBI" id="CHEBI:456216"/>
        <dbReference type="EC" id="2.7.1.24"/>
    </reaction>
</comment>
<comment type="caution">
    <text evidence="5">The sequence shown here is derived from an EMBL/GenBank/DDBJ whole genome shotgun (WGS) entry which is preliminary data.</text>
</comment>
<dbReference type="PANTHER" id="PTHR10695">
    <property type="entry name" value="DEPHOSPHO-COA KINASE-RELATED"/>
    <property type="match status" value="1"/>
</dbReference>
<organism evidence="5 6">
    <name type="scientific">Collinsella tanakaei</name>
    <dbReference type="NCBI Taxonomy" id="626935"/>
    <lineage>
        <taxon>Bacteria</taxon>
        <taxon>Bacillati</taxon>
        <taxon>Actinomycetota</taxon>
        <taxon>Coriobacteriia</taxon>
        <taxon>Coriobacteriales</taxon>
        <taxon>Coriobacteriaceae</taxon>
        <taxon>Collinsella</taxon>
    </lineage>
</organism>
<evidence type="ECO:0000256" key="1">
    <source>
        <dbReference type="ARBA" id="ARBA00022741"/>
    </source>
</evidence>
<dbReference type="InterPro" id="IPR001977">
    <property type="entry name" value="Depp_CoAkinase"/>
</dbReference>
<dbReference type="EMBL" id="QSRJ01000002">
    <property type="protein sequence ID" value="RGL11580.1"/>
    <property type="molecule type" value="Genomic_DNA"/>
</dbReference>
<sequence length="213" mass="23139">MITFFLIGNIASGKSTAARYLERRGAMRIDLDQLAKDLYQPGSAVVDAIAEEFGWDVLDAMGGIDRAVLARRAFDTPEDAARLNAIVHPILLEQLGLRLLPANCCSVMVPEHQLAVVEISAPAGFADAFALADEVIAVTAPLETRRLRAVERGMDADDFDRRAECQPAEKDLVAMATFVIDNALADDSLFRELDALVDRYGLDLPAAEESLHG</sequence>
<evidence type="ECO:0000256" key="3">
    <source>
        <dbReference type="HAMAP-Rule" id="MF_00376"/>
    </source>
</evidence>
<evidence type="ECO:0000256" key="2">
    <source>
        <dbReference type="ARBA" id="ARBA00022840"/>
    </source>
</evidence>
<dbReference type="HAMAP" id="MF_00376">
    <property type="entry name" value="Dephospho_CoA_kinase"/>
    <property type="match status" value="1"/>
</dbReference>
<comment type="similarity">
    <text evidence="3">Belongs to the CoaE family.</text>
</comment>
<dbReference type="GO" id="GO:0015937">
    <property type="term" value="P:coenzyme A biosynthetic process"/>
    <property type="evidence" value="ECO:0007669"/>
    <property type="project" value="UniProtKB-UniRule"/>
</dbReference>
<dbReference type="RefSeq" id="WP_117678939.1">
    <property type="nucleotide sequence ID" value="NZ_QSRJ01000002.1"/>
</dbReference>
<evidence type="ECO:0000313" key="6">
    <source>
        <dbReference type="Proteomes" id="UP000260943"/>
    </source>
</evidence>
<dbReference type="PROSITE" id="PS51219">
    <property type="entry name" value="DPCK"/>
    <property type="match status" value="1"/>
</dbReference>
<protein>
    <recommendedName>
        <fullName evidence="3 4">Dephospho-CoA kinase</fullName>
        <ecNumber evidence="3 4">2.7.1.24</ecNumber>
    </recommendedName>
    <alternativeName>
        <fullName evidence="3">Dephosphocoenzyme A kinase</fullName>
    </alternativeName>
</protein>
<proteinExistence type="inferred from homology"/>
<dbReference type="Gene3D" id="3.40.50.300">
    <property type="entry name" value="P-loop containing nucleotide triphosphate hydrolases"/>
    <property type="match status" value="1"/>
</dbReference>
<dbReference type="GO" id="GO:0005737">
    <property type="term" value="C:cytoplasm"/>
    <property type="evidence" value="ECO:0007669"/>
    <property type="project" value="UniProtKB-SubCell"/>
</dbReference>
<accession>A0A3E4QWM1</accession>
<name>A0A3E4QWM1_9ACTN</name>
<dbReference type="PANTHER" id="PTHR10695:SF46">
    <property type="entry name" value="BIFUNCTIONAL COENZYME A SYNTHASE-RELATED"/>
    <property type="match status" value="1"/>
</dbReference>
<gene>
    <name evidence="3 5" type="primary">coaE</name>
    <name evidence="5" type="ORF">DXC81_01955</name>
</gene>
<dbReference type="UniPathway" id="UPA00241">
    <property type="reaction ID" value="UER00356"/>
</dbReference>
<keyword evidence="2 3" id="KW-0067">ATP-binding</keyword>
<keyword evidence="3 5" id="KW-0808">Transferase</keyword>
<feature type="binding site" evidence="3">
    <location>
        <begin position="11"/>
        <end position="16"/>
    </location>
    <ligand>
        <name>ATP</name>
        <dbReference type="ChEBI" id="CHEBI:30616"/>
    </ligand>
</feature>
<keyword evidence="1 3" id="KW-0547">Nucleotide-binding</keyword>
<dbReference type="InterPro" id="IPR027417">
    <property type="entry name" value="P-loop_NTPase"/>
</dbReference>
<comment type="subcellular location">
    <subcellularLocation>
        <location evidence="3">Cytoplasm</location>
    </subcellularLocation>
</comment>
<keyword evidence="3" id="KW-0173">Coenzyme A biosynthesis</keyword>
<dbReference type="GO" id="GO:0005524">
    <property type="term" value="F:ATP binding"/>
    <property type="evidence" value="ECO:0007669"/>
    <property type="project" value="UniProtKB-UniRule"/>
</dbReference>
<dbReference type="AlphaFoldDB" id="A0A3E4QWM1"/>
<comment type="pathway">
    <text evidence="3">Cofactor biosynthesis; coenzyme A biosynthesis; CoA from (R)-pantothenate: step 5/5.</text>
</comment>
<dbReference type="CDD" id="cd02022">
    <property type="entry name" value="DPCK"/>
    <property type="match status" value="1"/>
</dbReference>
<dbReference type="Proteomes" id="UP000260943">
    <property type="component" value="Unassembled WGS sequence"/>
</dbReference>
<dbReference type="GO" id="GO:0004140">
    <property type="term" value="F:dephospho-CoA kinase activity"/>
    <property type="evidence" value="ECO:0007669"/>
    <property type="project" value="UniProtKB-UniRule"/>
</dbReference>